<dbReference type="GO" id="GO:0004674">
    <property type="term" value="F:protein serine/threonine kinase activity"/>
    <property type="evidence" value="ECO:0007669"/>
    <property type="project" value="UniProtKB-KW"/>
</dbReference>
<feature type="binding site" evidence="9">
    <location>
        <position position="40"/>
    </location>
    <ligand>
        <name>ATP</name>
        <dbReference type="ChEBI" id="CHEBI:30616"/>
    </ligand>
</feature>
<accession>A0A8J3ZFH6</accession>
<dbReference type="AlphaFoldDB" id="A0A8J3ZFH6"/>
<dbReference type="InterPro" id="IPR008965">
    <property type="entry name" value="CBM2/CBM3_carb-bd_dom_sf"/>
</dbReference>
<dbReference type="PROSITE" id="PS50011">
    <property type="entry name" value="PROTEIN_KINASE_DOM"/>
    <property type="match status" value="1"/>
</dbReference>
<evidence type="ECO:0000256" key="8">
    <source>
        <dbReference type="ARBA" id="ARBA00048679"/>
    </source>
</evidence>
<dbReference type="SUPFAM" id="SSF56112">
    <property type="entry name" value="Protein kinase-like (PK-like)"/>
    <property type="match status" value="1"/>
</dbReference>
<evidence type="ECO:0000256" key="6">
    <source>
        <dbReference type="ARBA" id="ARBA00022840"/>
    </source>
</evidence>
<dbReference type="Pfam" id="PF00069">
    <property type="entry name" value="Pkinase"/>
    <property type="match status" value="1"/>
</dbReference>
<evidence type="ECO:0000256" key="10">
    <source>
        <dbReference type="SAM" id="MobiDB-lite"/>
    </source>
</evidence>
<dbReference type="GO" id="GO:0005524">
    <property type="term" value="F:ATP binding"/>
    <property type="evidence" value="ECO:0007669"/>
    <property type="project" value="UniProtKB-UniRule"/>
</dbReference>
<evidence type="ECO:0000256" key="1">
    <source>
        <dbReference type="ARBA" id="ARBA00012513"/>
    </source>
</evidence>
<comment type="caution">
    <text evidence="13">The sequence shown here is derived from an EMBL/GenBank/DDBJ whole genome shotgun (WGS) entry which is preliminary data.</text>
</comment>
<dbReference type="PROSITE" id="PS00108">
    <property type="entry name" value="PROTEIN_KINASE_ST"/>
    <property type="match status" value="1"/>
</dbReference>
<dbReference type="PANTHER" id="PTHR43289">
    <property type="entry name" value="MITOGEN-ACTIVATED PROTEIN KINASE KINASE KINASE 20-RELATED"/>
    <property type="match status" value="1"/>
</dbReference>
<feature type="domain" description="CBM2" evidence="12">
    <location>
        <begin position="360"/>
        <end position="467"/>
    </location>
</feature>
<name>A0A8J3ZFH6_9ACTN</name>
<comment type="catalytic activity">
    <reaction evidence="7">
        <text>L-threonyl-[protein] + ATP = O-phospho-L-threonyl-[protein] + ADP + H(+)</text>
        <dbReference type="Rhea" id="RHEA:46608"/>
        <dbReference type="Rhea" id="RHEA-COMP:11060"/>
        <dbReference type="Rhea" id="RHEA-COMP:11605"/>
        <dbReference type="ChEBI" id="CHEBI:15378"/>
        <dbReference type="ChEBI" id="CHEBI:30013"/>
        <dbReference type="ChEBI" id="CHEBI:30616"/>
        <dbReference type="ChEBI" id="CHEBI:61977"/>
        <dbReference type="ChEBI" id="CHEBI:456216"/>
        <dbReference type="EC" id="2.7.11.1"/>
    </reaction>
</comment>
<dbReference type="SMART" id="SM00220">
    <property type="entry name" value="S_TKc"/>
    <property type="match status" value="1"/>
</dbReference>
<dbReference type="SUPFAM" id="SSF49384">
    <property type="entry name" value="Carbohydrate-binding domain"/>
    <property type="match status" value="1"/>
</dbReference>
<dbReference type="PANTHER" id="PTHR43289:SF34">
    <property type="entry name" value="SERINE_THREONINE-PROTEIN KINASE YBDM-RELATED"/>
    <property type="match status" value="1"/>
</dbReference>
<dbReference type="Gene3D" id="2.60.40.290">
    <property type="match status" value="1"/>
</dbReference>
<feature type="compositionally biased region" description="Low complexity" evidence="10">
    <location>
        <begin position="489"/>
        <end position="498"/>
    </location>
</feature>
<dbReference type="CDD" id="cd14014">
    <property type="entry name" value="STKc_PknB_like"/>
    <property type="match status" value="1"/>
</dbReference>
<evidence type="ECO:0000256" key="2">
    <source>
        <dbReference type="ARBA" id="ARBA00022527"/>
    </source>
</evidence>
<keyword evidence="4 9" id="KW-0547">Nucleotide-binding</keyword>
<dbReference type="InterPro" id="IPR001919">
    <property type="entry name" value="CBD2"/>
</dbReference>
<sequence>MDGVESLAGRYRLVDRLGAGGMSVVWRGHDDVLGRPVAVKLLAPKYATDPASRERIRSEARAAARLNHPNITDVYDYGESEVDGHTVPFVVMELVEGVQLDDHLADGPMPWRAAVELCAQVAAALAAVHERGLVHRDVKPANIMLTAIGAKLVDFGISAEAGDTSEGPGQVFGTPAYLAPERLDGGPADAASDVYAFGLVLYKALAGDLPWDADTTTQMLRAHCYVDPTPLPRIPGLPATVANLCRRSLSKRPVARPSTAEIARTLAAVTGLRVPVGALPARADADAGTKTDFRTRTQAVGVPLFSKLSARLRPSVAGVGVLGVAAVATAFGAVSCAGPDEPAGDGVRAQAAAGAGGAGSPGPQPGCRVEYRTRVDTGGQFIVDVTVANTGSAALSQWALAFDYGSDQKILSVDGARSTQDGGAVRLEASTPLAAGGMATVSLVGSYAAGNPMPTGFQLAGHKCTEQVVGAAAPPPTVAGGGGPGAGPAGPAAGPAGPANGGPAAGGPKEDKSNSGPGKGKKKDDEGEDDD</sequence>
<dbReference type="GO" id="GO:0030247">
    <property type="term" value="F:polysaccharide binding"/>
    <property type="evidence" value="ECO:0007669"/>
    <property type="project" value="UniProtKB-UniRule"/>
</dbReference>
<dbReference type="InterPro" id="IPR008271">
    <property type="entry name" value="Ser/Thr_kinase_AS"/>
</dbReference>
<evidence type="ECO:0000256" key="4">
    <source>
        <dbReference type="ARBA" id="ARBA00022741"/>
    </source>
</evidence>
<evidence type="ECO:0000313" key="13">
    <source>
        <dbReference type="EMBL" id="GIJ61942.1"/>
    </source>
</evidence>
<dbReference type="InterPro" id="IPR017441">
    <property type="entry name" value="Protein_kinase_ATP_BS"/>
</dbReference>
<dbReference type="SMART" id="SM00637">
    <property type="entry name" value="CBD_II"/>
    <property type="match status" value="1"/>
</dbReference>
<evidence type="ECO:0000259" key="12">
    <source>
        <dbReference type="PROSITE" id="PS51173"/>
    </source>
</evidence>
<evidence type="ECO:0000256" key="3">
    <source>
        <dbReference type="ARBA" id="ARBA00022679"/>
    </source>
</evidence>
<organism evidence="13 14">
    <name type="scientific">Virgisporangium aurantiacum</name>
    <dbReference type="NCBI Taxonomy" id="175570"/>
    <lineage>
        <taxon>Bacteria</taxon>
        <taxon>Bacillati</taxon>
        <taxon>Actinomycetota</taxon>
        <taxon>Actinomycetes</taxon>
        <taxon>Micromonosporales</taxon>
        <taxon>Micromonosporaceae</taxon>
        <taxon>Virgisporangium</taxon>
    </lineage>
</organism>
<dbReference type="InterPro" id="IPR000719">
    <property type="entry name" value="Prot_kinase_dom"/>
</dbReference>
<dbReference type="GO" id="GO:0005975">
    <property type="term" value="P:carbohydrate metabolic process"/>
    <property type="evidence" value="ECO:0007669"/>
    <property type="project" value="InterPro"/>
</dbReference>
<evidence type="ECO:0000313" key="14">
    <source>
        <dbReference type="Proteomes" id="UP000612585"/>
    </source>
</evidence>
<keyword evidence="14" id="KW-1185">Reference proteome</keyword>
<dbReference type="InterPro" id="IPR012291">
    <property type="entry name" value="CBM2_carb-bd_dom_sf"/>
</dbReference>
<evidence type="ECO:0000256" key="5">
    <source>
        <dbReference type="ARBA" id="ARBA00022777"/>
    </source>
</evidence>
<dbReference type="Gene3D" id="1.10.510.10">
    <property type="entry name" value="Transferase(Phosphotransferase) domain 1"/>
    <property type="match status" value="1"/>
</dbReference>
<keyword evidence="6 9" id="KW-0067">ATP-binding</keyword>
<dbReference type="EC" id="2.7.11.1" evidence="1"/>
<evidence type="ECO:0000256" key="9">
    <source>
        <dbReference type="PROSITE-ProRule" id="PRU10141"/>
    </source>
</evidence>
<dbReference type="InterPro" id="IPR011009">
    <property type="entry name" value="Kinase-like_dom_sf"/>
</dbReference>
<dbReference type="Gene3D" id="3.30.200.20">
    <property type="entry name" value="Phosphorylase Kinase, domain 1"/>
    <property type="match status" value="1"/>
</dbReference>
<dbReference type="EMBL" id="BOPG01000072">
    <property type="protein sequence ID" value="GIJ61942.1"/>
    <property type="molecule type" value="Genomic_DNA"/>
</dbReference>
<proteinExistence type="predicted"/>
<keyword evidence="5 13" id="KW-0418">Kinase</keyword>
<evidence type="ECO:0000259" key="11">
    <source>
        <dbReference type="PROSITE" id="PS50011"/>
    </source>
</evidence>
<feature type="domain" description="Protein kinase" evidence="11">
    <location>
        <begin position="11"/>
        <end position="269"/>
    </location>
</feature>
<dbReference type="FunFam" id="3.30.200.20:FF:000035">
    <property type="entry name" value="Serine/threonine protein kinase Stk1"/>
    <property type="match status" value="1"/>
</dbReference>
<dbReference type="PROSITE" id="PS51173">
    <property type="entry name" value="CBM2"/>
    <property type="match status" value="1"/>
</dbReference>
<keyword evidence="3" id="KW-0808">Transferase</keyword>
<feature type="region of interest" description="Disordered" evidence="10">
    <location>
        <begin position="342"/>
        <end position="366"/>
    </location>
</feature>
<gene>
    <name evidence="13" type="ORF">Vau01_094580</name>
</gene>
<dbReference type="GO" id="GO:0004553">
    <property type="term" value="F:hydrolase activity, hydrolyzing O-glycosyl compounds"/>
    <property type="evidence" value="ECO:0007669"/>
    <property type="project" value="InterPro"/>
</dbReference>
<feature type="compositionally biased region" description="Low complexity" evidence="10">
    <location>
        <begin position="344"/>
        <end position="353"/>
    </location>
</feature>
<reference evidence="13" key="1">
    <citation type="submission" date="2021-01" db="EMBL/GenBank/DDBJ databases">
        <title>Whole genome shotgun sequence of Virgisporangium aurantiacum NBRC 16421.</title>
        <authorList>
            <person name="Komaki H."/>
            <person name="Tamura T."/>
        </authorList>
    </citation>
    <scope>NUCLEOTIDE SEQUENCE</scope>
    <source>
        <strain evidence="13">NBRC 16421</strain>
    </source>
</reference>
<keyword evidence="2 13" id="KW-0723">Serine/threonine-protein kinase</keyword>
<protein>
    <recommendedName>
        <fullName evidence="1">non-specific serine/threonine protein kinase</fullName>
        <ecNumber evidence="1">2.7.11.1</ecNumber>
    </recommendedName>
</protein>
<evidence type="ECO:0000256" key="7">
    <source>
        <dbReference type="ARBA" id="ARBA00047899"/>
    </source>
</evidence>
<comment type="catalytic activity">
    <reaction evidence="8">
        <text>L-seryl-[protein] + ATP = O-phospho-L-seryl-[protein] + ADP + H(+)</text>
        <dbReference type="Rhea" id="RHEA:17989"/>
        <dbReference type="Rhea" id="RHEA-COMP:9863"/>
        <dbReference type="Rhea" id="RHEA-COMP:11604"/>
        <dbReference type="ChEBI" id="CHEBI:15378"/>
        <dbReference type="ChEBI" id="CHEBI:29999"/>
        <dbReference type="ChEBI" id="CHEBI:30616"/>
        <dbReference type="ChEBI" id="CHEBI:83421"/>
        <dbReference type="ChEBI" id="CHEBI:456216"/>
        <dbReference type="EC" id="2.7.11.1"/>
    </reaction>
</comment>
<feature type="region of interest" description="Disordered" evidence="10">
    <location>
        <begin position="475"/>
        <end position="531"/>
    </location>
</feature>
<dbReference type="Pfam" id="PF00553">
    <property type="entry name" value="CBM_2"/>
    <property type="match status" value="1"/>
</dbReference>
<dbReference type="PROSITE" id="PS00107">
    <property type="entry name" value="PROTEIN_KINASE_ATP"/>
    <property type="match status" value="1"/>
</dbReference>
<feature type="compositionally biased region" description="Gly residues" evidence="10">
    <location>
        <begin position="479"/>
        <end position="488"/>
    </location>
</feature>
<dbReference type="Proteomes" id="UP000612585">
    <property type="component" value="Unassembled WGS sequence"/>
</dbReference>